<evidence type="ECO:0000259" key="4">
    <source>
        <dbReference type="PROSITE" id="PS50102"/>
    </source>
</evidence>
<proteinExistence type="predicted"/>
<dbReference type="InterPro" id="IPR051229">
    <property type="entry name" value="ALYREF_mRNA_export"/>
</dbReference>
<organism evidence="5 6">
    <name type="scientific">Plakobranchus ocellatus</name>
    <dbReference type="NCBI Taxonomy" id="259542"/>
    <lineage>
        <taxon>Eukaryota</taxon>
        <taxon>Metazoa</taxon>
        <taxon>Spiralia</taxon>
        <taxon>Lophotrochozoa</taxon>
        <taxon>Mollusca</taxon>
        <taxon>Gastropoda</taxon>
        <taxon>Heterobranchia</taxon>
        <taxon>Euthyneura</taxon>
        <taxon>Panpulmonata</taxon>
        <taxon>Sacoglossa</taxon>
        <taxon>Placobranchoidea</taxon>
        <taxon>Plakobranchidae</taxon>
        <taxon>Plakobranchus</taxon>
    </lineage>
</organism>
<dbReference type="Pfam" id="PF00076">
    <property type="entry name" value="RRM_1"/>
    <property type="match status" value="1"/>
</dbReference>
<reference evidence="5 6" key="1">
    <citation type="journal article" date="2021" name="Elife">
        <title>Chloroplast acquisition without the gene transfer in kleptoplastic sea slugs, Plakobranchus ocellatus.</title>
        <authorList>
            <person name="Maeda T."/>
            <person name="Takahashi S."/>
            <person name="Yoshida T."/>
            <person name="Shimamura S."/>
            <person name="Takaki Y."/>
            <person name="Nagai Y."/>
            <person name="Toyoda A."/>
            <person name="Suzuki Y."/>
            <person name="Arimoto A."/>
            <person name="Ishii H."/>
            <person name="Satoh N."/>
            <person name="Nishiyama T."/>
            <person name="Hasebe M."/>
            <person name="Maruyama T."/>
            <person name="Minagawa J."/>
            <person name="Obokata J."/>
            <person name="Shigenobu S."/>
        </authorList>
    </citation>
    <scope>NUCLEOTIDE SEQUENCE [LARGE SCALE GENOMIC DNA]</scope>
</reference>
<dbReference type="InterPro" id="IPR000504">
    <property type="entry name" value="RRM_dom"/>
</dbReference>
<evidence type="ECO:0000256" key="3">
    <source>
        <dbReference type="SAM" id="MobiDB-lite"/>
    </source>
</evidence>
<keyword evidence="6" id="KW-1185">Reference proteome</keyword>
<sequence length="543" mass="59007">MADISLDEFIRKNNVKVRVSNPDRKPQQKGNFKQTPFAKNGKGQWKGQKFDARQKLAAKVAIKDARDKIIVNKKSGKGDARNRIVSKQVQKGTFDARSLIQRHKKTVGGPNRGNGFTTQTHGIPSADLALTRTLSNPNAKGKPQIQLTSSGLQVTRPVPNTQVSLNNNSIQVTKRTRPFGDEQSGRAQVRKDFVPIIQIRNDRYKQPGEPISHQYYEGEHERQPYYDSPQAYPTYSSSVPTLSAGRRAYRDLDNPEYNSASVAVPEIPRVHVSNVAPIEAAGMRPVSYSASVQKQHQLSRAPPGSATLSQGTRMARGSKAVFEPAAQPVQAGVKRRQPTIPAPPPALEMSGPLRLGKGGGPGIDLRPGDPQHFGSSIKKAKLAAPLEEGTITEEDDGADFISPLQGFRVVVTNLFTGVTQDDIIELFGAVGPLKKAKLLKSGSAEVVYVSKKDAISAVQKYHSRELDGQPMYVKMTTPVAATIKKAEGDHDPDITGEALRLYKKGTGIGSLPEAPIEIPTIHRALFKAGPPGPNKSVKFTVKI</sequence>
<dbReference type="CDD" id="cd12681">
    <property type="entry name" value="RRM_SKAR"/>
    <property type="match status" value="1"/>
</dbReference>
<dbReference type="GO" id="GO:0016973">
    <property type="term" value="P:poly(A)+ mRNA export from nucleus"/>
    <property type="evidence" value="ECO:0007669"/>
    <property type="project" value="TreeGrafter"/>
</dbReference>
<protein>
    <submittedName>
        <fullName evidence="5">Polymerase delta-interacting protein 3-like</fullName>
    </submittedName>
</protein>
<name>A0AAV4A7U4_9GAST</name>
<evidence type="ECO:0000313" key="5">
    <source>
        <dbReference type="EMBL" id="GFO04240.1"/>
    </source>
</evidence>
<dbReference type="GO" id="GO:0003729">
    <property type="term" value="F:mRNA binding"/>
    <property type="evidence" value="ECO:0007669"/>
    <property type="project" value="TreeGrafter"/>
</dbReference>
<feature type="region of interest" description="Disordered" evidence="3">
    <location>
        <begin position="297"/>
        <end position="352"/>
    </location>
</feature>
<dbReference type="PANTHER" id="PTHR19965:SF96">
    <property type="entry name" value="POLYMERASE DELTA-INTERACTING PROTEIN 3"/>
    <property type="match status" value="1"/>
</dbReference>
<feature type="domain" description="RRM" evidence="4">
    <location>
        <begin position="407"/>
        <end position="478"/>
    </location>
</feature>
<dbReference type="InterPro" id="IPR034784">
    <property type="entry name" value="PDIP3_RRM"/>
</dbReference>
<evidence type="ECO:0000256" key="2">
    <source>
        <dbReference type="PROSITE-ProRule" id="PRU00176"/>
    </source>
</evidence>
<feature type="region of interest" description="Disordered" evidence="3">
    <location>
        <begin position="20"/>
        <end position="49"/>
    </location>
</feature>
<dbReference type="EMBL" id="BLXT01003738">
    <property type="protein sequence ID" value="GFO04240.1"/>
    <property type="molecule type" value="Genomic_DNA"/>
</dbReference>
<dbReference type="Gene3D" id="3.30.70.330">
    <property type="match status" value="1"/>
</dbReference>
<evidence type="ECO:0000256" key="1">
    <source>
        <dbReference type="ARBA" id="ARBA00022884"/>
    </source>
</evidence>
<dbReference type="Proteomes" id="UP000735302">
    <property type="component" value="Unassembled WGS sequence"/>
</dbReference>
<dbReference type="SMART" id="SM00360">
    <property type="entry name" value="RRM"/>
    <property type="match status" value="1"/>
</dbReference>
<dbReference type="PROSITE" id="PS50102">
    <property type="entry name" value="RRM"/>
    <property type="match status" value="1"/>
</dbReference>
<dbReference type="InterPro" id="IPR012677">
    <property type="entry name" value="Nucleotide-bd_a/b_plait_sf"/>
</dbReference>
<evidence type="ECO:0000313" key="6">
    <source>
        <dbReference type="Proteomes" id="UP000735302"/>
    </source>
</evidence>
<gene>
    <name evidence="5" type="ORF">PoB_003074500</name>
</gene>
<dbReference type="AlphaFoldDB" id="A0AAV4A7U4"/>
<dbReference type="InterPro" id="IPR035979">
    <property type="entry name" value="RBD_domain_sf"/>
</dbReference>
<dbReference type="PANTHER" id="PTHR19965">
    <property type="entry name" value="RNA AND EXPORT FACTOR BINDING PROTEIN"/>
    <property type="match status" value="1"/>
</dbReference>
<keyword evidence="1 2" id="KW-0694">RNA-binding</keyword>
<comment type="caution">
    <text evidence="5">The sequence shown here is derived from an EMBL/GenBank/DDBJ whole genome shotgun (WGS) entry which is preliminary data.</text>
</comment>
<dbReference type="GO" id="GO:0016607">
    <property type="term" value="C:nuclear speck"/>
    <property type="evidence" value="ECO:0007669"/>
    <property type="project" value="TreeGrafter"/>
</dbReference>
<dbReference type="SUPFAM" id="SSF54928">
    <property type="entry name" value="RNA-binding domain, RBD"/>
    <property type="match status" value="1"/>
</dbReference>
<accession>A0AAV4A7U4</accession>